<dbReference type="OrthoDB" id="2969083at2"/>
<sequence length="114" mass="13341">MTAFMGSYTLKHNFADSKELSYKATELKKSLDEIRDLGTDFATFMKKEMENENGELVNAINQEIIDQHRNHNLILDHCEDTITSLTNNYTNYVNDMRKQDVTLYYKFISIVESM</sequence>
<dbReference type="RefSeq" id="WP_072579800.1">
    <property type="nucleotide sequence ID" value="NZ_CP016020.1"/>
</dbReference>
<proteinExistence type="predicted"/>
<gene>
    <name evidence="1" type="ORF">A9C19_09740</name>
</gene>
<dbReference type="EMBL" id="CP016020">
    <property type="protein sequence ID" value="APH05007.1"/>
    <property type="molecule type" value="Genomic_DNA"/>
</dbReference>
<keyword evidence="2" id="KW-1185">Reference proteome</keyword>
<dbReference type="AlphaFoldDB" id="A0A1L3MRQ5"/>
<accession>A0A1L3MRQ5</accession>
<organism evidence="1 2">
    <name type="scientific">Bacillus weihaiensis</name>
    <dbReference type="NCBI Taxonomy" id="1547283"/>
    <lineage>
        <taxon>Bacteria</taxon>
        <taxon>Bacillati</taxon>
        <taxon>Bacillota</taxon>
        <taxon>Bacilli</taxon>
        <taxon>Bacillales</taxon>
        <taxon>Bacillaceae</taxon>
        <taxon>Bacillus</taxon>
    </lineage>
</organism>
<reference evidence="1 2" key="1">
    <citation type="journal article" date="2016" name="Sci. Rep.">
        <title>Complete genome sequence and transcriptomic analysis of a novel marine strain Bacillus weihaiensis reveals the mechanism of brown algae degradation.</title>
        <authorList>
            <person name="Zhu Y."/>
            <person name="Chen P."/>
            <person name="Bao Y."/>
            <person name="Men Y."/>
            <person name="Zeng Y."/>
            <person name="Yang J."/>
            <person name="Sun J."/>
            <person name="Sun Y."/>
        </authorList>
    </citation>
    <scope>NUCLEOTIDE SEQUENCE [LARGE SCALE GENOMIC DNA]</scope>
    <source>
        <strain evidence="1 2">Alg07</strain>
    </source>
</reference>
<evidence type="ECO:0000313" key="1">
    <source>
        <dbReference type="EMBL" id="APH05007.1"/>
    </source>
</evidence>
<dbReference type="STRING" id="1547283.A9C19_09740"/>
<name>A0A1L3MRQ5_9BACI</name>
<evidence type="ECO:0000313" key="2">
    <source>
        <dbReference type="Proteomes" id="UP000181936"/>
    </source>
</evidence>
<evidence type="ECO:0008006" key="3">
    <source>
        <dbReference type="Google" id="ProtNLM"/>
    </source>
</evidence>
<protein>
    <recommendedName>
        <fullName evidence="3">LXG domain-containing protein</fullName>
    </recommendedName>
</protein>
<dbReference type="Proteomes" id="UP000181936">
    <property type="component" value="Chromosome"/>
</dbReference>
<dbReference type="KEGG" id="bwh:A9C19_09740"/>